<keyword evidence="4 5" id="KW-0472">Membrane</keyword>
<dbReference type="CDD" id="cd05709">
    <property type="entry name" value="S2P-M50"/>
    <property type="match status" value="1"/>
</dbReference>
<dbReference type="EMBL" id="BARW01018450">
    <property type="protein sequence ID" value="GAI99101.1"/>
    <property type="molecule type" value="Genomic_DNA"/>
</dbReference>
<evidence type="ECO:0000313" key="7">
    <source>
        <dbReference type="EMBL" id="GAI99101.1"/>
    </source>
</evidence>
<dbReference type="GO" id="GO:0006508">
    <property type="term" value="P:proteolysis"/>
    <property type="evidence" value="ECO:0007669"/>
    <property type="project" value="InterPro"/>
</dbReference>
<keyword evidence="3 5" id="KW-1133">Transmembrane helix</keyword>
<evidence type="ECO:0000256" key="5">
    <source>
        <dbReference type="SAM" id="Phobius"/>
    </source>
</evidence>
<evidence type="ECO:0000256" key="3">
    <source>
        <dbReference type="ARBA" id="ARBA00022989"/>
    </source>
</evidence>
<dbReference type="Gene3D" id="2.30.42.10">
    <property type="match status" value="1"/>
</dbReference>
<name>X1U652_9ZZZZ</name>
<feature type="transmembrane region" description="Helical" evidence="5">
    <location>
        <begin position="195"/>
        <end position="219"/>
    </location>
</feature>
<protein>
    <recommendedName>
        <fullName evidence="6">Peptidase M50 domain-containing protein</fullName>
    </recommendedName>
</protein>
<sequence>FSFAFQPAGVIFDSYATSTIAIAGISSVDNISLSSVTYEKLLSTINETGFNKIRADEKDYLITKEILEIQAQNQEEISVYDSAPAINAELESVIFKIEGVDVYNIDMLSEELSKYSPGDSITLNVLGEDEEDYDRDIVLGEHPLNENRAWLGIGFIDKKSSGVIGKIIDKISSFKKSNTYYHPKFDGISTFIYHLLWWIVLISISVALINMLPVGIFDGGRFFYLTALALTKSEKKAKKAFSFITRFILFLVYASLENQDYANAKKVIKSLKQRQLT</sequence>
<dbReference type="Pfam" id="PF02163">
    <property type="entry name" value="Peptidase_M50"/>
    <property type="match status" value="1"/>
</dbReference>
<feature type="non-terminal residue" evidence="7">
    <location>
        <position position="1"/>
    </location>
</feature>
<feature type="non-terminal residue" evidence="7">
    <location>
        <position position="277"/>
    </location>
</feature>
<proteinExistence type="predicted"/>
<dbReference type="InterPro" id="IPR036034">
    <property type="entry name" value="PDZ_sf"/>
</dbReference>
<gene>
    <name evidence="7" type="ORF">S12H4_31583</name>
</gene>
<evidence type="ECO:0000256" key="1">
    <source>
        <dbReference type="ARBA" id="ARBA00004141"/>
    </source>
</evidence>
<feature type="domain" description="Peptidase M50" evidence="6">
    <location>
        <begin position="192"/>
        <end position="251"/>
    </location>
</feature>
<dbReference type="InterPro" id="IPR008915">
    <property type="entry name" value="Peptidase_M50"/>
</dbReference>
<comment type="caution">
    <text evidence="7">The sequence shown here is derived from an EMBL/GenBank/DDBJ whole genome shotgun (WGS) entry which is preliminary data.</text>
</comment>
<accession>X1U652</accession>
<evidence type="ECO:0000256" key="4">
    <source>
        <dbReference type="ARBA" id="ARBA00023136"/>
    </source>
</evidence>
<comment type="subcellular location">
    <subcellularLocation>
        <location evidence="1">Membrane</location>
        <topology evidence="1">Multi-pass membrane protein</topology>
    </subcellularLocation>
</comment>
<keyword evidence="2 5" id="KW-0812">Transmembrane</keyword>
<evidence type="ECO:0000259" key="6">
    <source>
        <dbReference type="Pfam" id="PF02163"/>
    </source>
</evidence>
<dbReference type="GO" id="GO:0016020">
    <property type="term" value="C:membrane"/>
    <property type="evidence" value="ECO:0007669"/>
    <property type="project" value="UniProtKB-SubCell"/>
</dbReference>
<dbReference type="AlphaFoldDB" id="X1U652"/>
<organism evidence="7">
    <name type="scientific">marine sediment metagenome</name>
    <dbReference type="NCBI Taxonomy" id="412755"/>
    <lineage>
        <taxon>unclassified sequences</taxon>
        <taxon>metagenomes</taxon>
        <taxon>ecological metagenomes</taxon>
    </lineage>
</organism>
<evidence type="ECO:0000256" key="2">
    <source>
        <dbReference type="ARBA" id="ARBA00022692"/>
    </source>
</evidence>
<reference evidence="7" key="1">
    <citation type="journal article" date="2014" name="Front. Microbiol.">
        <title>High frequency of phylogenetically diverse reductive dehalogenase-homologous genes in deep subseafloor sedimentary metagenomes.</title>
        <authorList>
            <person name="Kawai M."/>
            <person name="Futagami T."/>
            <person name="Toyoda A."/>
            <person name="Takaki Y."/>
            <person name="Nishi S."/>
            <person name="Hori S."/>
            <person name="Arai W."/>
            <person name="Tsubouchi T."/>
            <person name="Morono Y."/>
            <person name="Uchiyama I."/>
            <person name="Ito T."/>
            <person name="Fujiyama A."/>
            <person name="Inagaki F."/>
            <person name="Takami H."/>
        </authorList>
    </citation>
    <scope>NUCLEOTIDE SEQUENCE</scope>
    <source>
        <strain evidence="7">Expedition CK06-06</strain>
    </source>
</reference>